<evidence type="ECO:0000256" key="6">
    <source>
        <dbReference type="ARBA" id="ARBA00022989"/>
    </source>
</evidence>
<dbReference type="InterPro" id="IPR013833">
    <property type="entry name" value="Cyt_c_oxidase_su3_a-hlx"/>
</dbReference>
<organism evidence="11">
    <name type="scientific">Laemobothrion tinnunculi</name>
    <dbReference type="NCBI Taxonomy" id="1941263"/>
    <lineage>
        <taxon>Eukaryota</taxon>
        <taxon>Metazoa</taxon>
        <taxon>Ecdysozoa</taxon>
        <taxon>Arthropoda</taxon>
        <taxon>Hexapoda</taxon>
        <taxon>Insecta</taxon>
        <taxon>Pterygota</taxon>
        <taxon>Neoptera</taxon>
        <taxon>Paraneoptera</taxon>
        <taxon>Psocodea</taxon>
        <taxon>Troctomorpha</taxon>
        <taxon>Phthiraptera</taxon>
        <taxon>Amblycera</taxon>
        <taxon>Laemobothriidae</taxon>
        <taxon>Laemobothrion</taxon>
    </lineage>
</organism>
<feature type="transmembrane region" description="Helical" evidence="9">
    <location>
        <begin position="127"/>
        <end position="147"/>
    </location>
</feature>
<dbReference type="PROSITE" id="PS50253">
    <property type="entry name" value="COX3"/>
    <property type="match status" value="1"/>
</dbReference>
<feature type="transmembrane region" description="Helical" evidence="9">
    <location>
        <begin position="234"/>
        <end position="255"/>
    </location>
</feature>
<dbReference type="PANTHER" id="PTHR11403:SF7">
    <property type="entry name" value="CYTOCHROME C OXIDASE SUBUNIT 3"/>
    <property type="match status" value="1"/>
</dbReference>
<dbReference type="AlphaFoldDB" id="A0A7T1M876"/>
<keyword evidence="7 9" id="KW-0472">Membrane</keyword>
<dbReference type="PANTHER" id="PTHR11403">
    <property type="entry name" value="CYTOCHROME C OXIDASE SUBUNIT III"/>
    <property type="match status" value="1"/>
</dbReference>
<feature type="transmembrane region" description="Helical" evidence="9">
    <location>
        <begin position="82"/>
        <end position="107"/>
    </location>
</feature>
<dbReference type="Pfam" id="PF00510">
    <property type="entry name" value="COX3"/>
    <property type="match status" value="1"/>
</dbReference>
<comment type="similarity">
    <text evidence="2 8">Belongs to the cytochrome c oxidase subunit 3 family.</text>
</comment>
<dbReference type="CDD" id="cd01665">
    <property type="entry name" value="Cyt_c_Oxidase_III"/>
    <property type="match status" value="1"/>
</dbReference>
<reference evidence="11" key="1">
    <citation type="journal article" date="2020" name="Gene">
        <title>Structure, gene order, and nucleotide composition of mitochondrial genomes in parasitic lice from Amblycera.</title>
        <authorList>
            <person name="Sweet A.D."/>
            <person name="Johnson K.P."/>
            <person name="Cao Y."/>
            <person name="de Moya R.S."/>
            <person name="Skinner R.K."/>
            <person name="Tan M."/>
            <person name="Virrueta-Herrera S."/>
            <person name="Cameron S.L."/>
        </authorList>
    </citation>
    <scope>NUCLEOTIDE SEQUENCE</scope>
    <source>
        <strain evidence="11">Latin</strain>
    </source>
</reference>
<evidence type="ECO:0000256" key="1">
    <source>
        <dbReference type="ARBA" id="ARBA00004141"/>
    </source>
</evidence>
<dbReference type="GO" id="GO:0004129">
    <property type="term" value="F:cytochrome-c oxidase activity"/>
    <property type="evidence" value="ECO:0007669"/>
    <property type="project" value="InterPro"/>
</dbReference>
<dbReference type="Gene3D" id="1.10.287.70">
    <property type="match status" value="1"/>
</dbReference>
<dbReference type="InterPro" id="IPR033945">
    <property type="entry name" value="Cyt_c_oxase_su3_dom"/>
</dbReference>
<evidence type="ECO:0000256" key="4">
    <source>
        <dbReference type="ARBA" id="ARBA00022692"/>
    </source>
</evidence>
<feature type="transmembrane region" description="Helical" evidence="9">
    <location>
        <begin position="159"/>
        <end position="176"/>
    </location>
</feature>
<feature type="transmembrane region" description="Helical" evidence="9">
    <location>
        <begin position="188"/>
        <end position="213"/>
    </location>
</feature>
<evidence type="ECO:0000256" key="9">
    <source>
        <dbReference type="SAM" id="Phobius"/>
    </source>
</evidence>
<evidence type="ECO:0000313" key="11">
    <source>
        <dbReference type="EMBL" id="QPN54262.1"/>
    </source>
</evidence>
<dbReference type="InterPro" id="IPR024791">
    <property type="entry name" value="Cyt_c/ubiquinol_Oxase_su3"/>
</dbReference>
<keyword evidence="5" id="KW-1278">Translocase</keyword>
<dbReference type="GO" id="GO:0016020">
    <property type="term" value="C:membrane"/>
    <property type="evidence" value="ECO:0007669"/>
    <property type="project" value="UniProtKB-SubCell"/>
</dbReference>
<dbReference type="EMBL" id="MW199171">
    <property type="protein sequence ID" value="QPN54262.1"/>
    <property type="molecule type" value="Genomic_DNA"/>
</dbReference>
<gene>
    <name evidence="11" type="primary">cox3</name>
</gene>
<dbReference type="InterPro" id="IPR035973">
    <property type="entry name" value="Cyt_c_oxidase_su3-like_sf"/>
</dbReference>
<dbReference type="Gene3D" id="1.20.120.80">
    <property type="entry name" value="Cytochrome c oxidase, subunit III, four-helix bundle"/>
    <property type="match status" value="1"/>
</dbReference>
<dbReference type="InterPro" id="IPR000298">
    <property type="entry name" value="Cyt_c_oxidase-like_su3"/>
</dbReference>
<comment type="subcellular location">
    <subcellularLocation>
        <location evidence="1">Membrane</location>
        <topology evidence="1">Multi-pass membrane protein</topology>
    </subcellularLocation>
</comment>
<evidence type="ECO:0000256" key="3">
    <source>
        <dbReference type="ARBA" id="ARBA00015944"/>
    </source>
</evidence>
<feature type="transmembrane region" description="Helical" evidence="9">
    <location>
        <begin position="17"/>
        <end position="37"/>
    </location>
</feature>
<feature type="domain" description="Heme-copper oxidase subunit III family profile" evidence="10">
    <location>
        <begin position="5"/>
        <end position="258"/>
    </location>
</feature>
<sequence>MSNLLINPYSAIERSPWPFLISISLLNLFSSMIMMFNKKLMDYKVVLCFFSFSLIVILWMQDLENESMCGMHTIDIQKGMKLGMILFISSEIMFFFSFFWGYFHFFIAPLETWPPLGIKTIDPLKVPLLSTLILVTSGVTLNISHFNLMNNKCKVAKKFLLITVIFGFFFTLLQLQEFYESYFVISDGIYGALFYITTGFHGIHVILGSLMLLTNYTKFFTKLMSCYKMCSFEISAWYWHFVDVVWLFLYLFLYWGSMI</sequence>
<evidence type="ECO:0000259" key="10">
    <source>
        <dbReference type="PROSITE" id="PS50253"/>
    </source>
</evidence>
<evidence type="ECO:0000256" key="7">
    <source>
        <dbReference type="ARBA" id="ARBA00023136"/>
    </source>
</evidence>
<name>A0A7T1M876_9NEOP</name>
<keyword evidence="6 9" id="KW-1133">Transmembrane helix</keyword>
<dbReference type="GO" id="GO:0006123">
    <property type="term" value="P:mitochondrial electron transport, cytochrome c to oxygen"/>
    <property type="evidence" value="ECO:0007669"/>
    <property type="project" value="TreeGrafter"/>
</dbReference>
<geneLocation type="mitochondrion" evidence="11"/>
<keyword evidence="8 11" id="KW-0496">Mitochondrion</keyword>
<protein>
    <recommendedName>
        <fullName evidence="3 8">Cytochrome c oxidase subunit 3</fullName>
    </recommendedName>
</protein>
<dbReference type="GO" id="GO:0005739">
    <property type="term" value="C:mitochondrion"/>
    <property type="evidence" value="ECO:0007669"/>
    <property type="project" value="TreeGrafter"/>
</dbReference>
<proteinExistence type="inferred from homology"/>
<evidence type="ECO:0000256" key="5">
    <source>
        <dbReference type="ARBA" id="ARBA00022967"/>
    </source>
</evidence>
<evidence type="ECO:0000256" key="8">
    <source>
        <dbReference type="RuleBase" id="RU003375"/>
    </source>
</evidence>
<keyword evidence="4 8" id="KW-0812">Transmembrane</keyword>
<dbReference type="SUPFAM" id="SSF81452">
    <property type="entry name" value="Cytochrome c oxidase subunit III-like"/>
    <property type="match status" value="1"/>
</dbReference>
<evidence type="ECO:0000256" key="2">
    <source>
        <dbReference type="ARBA" id="ARBA00010581"/>
    </source>
</evidence>
<accession>A0A7T1M876</accession>
<comment type="function">
    <text evidence="8">Component of the cytochrome c oxidase, the last enzyme in the mitochondrial electron transport chain which drives oxidative phosphorylation. The respiratory chain contains 3 multisubunit complexes succinate dehydrogenase (complex II, CII), ubiquinol-cytochrome c oxidoreductase (cytochrome b-c1 complex, complex III, CIII) and cytochrome c oxidase (complex IV, CIV), that cooperate to transfer electrons derived from NADH and succinate to molecular oxygen, creating an electrochemical gradient over the inner membrane that drives transmembrane transport and the ATP synthase. Cytochrome c oxidase is the component of the respiratory chain that catalyzes the reduction of oxygen to water. Electrons originating from reduced cytochrome c in the intermembrane space (IMS) are transferred via the dinuclear copper A center (CU(A)) of subunit 2 and heme A of subunit 1 to the active site in subunit 1, a binuclear center (BNC) formed by heme A3 and copper B (CU(B)). The BNC reduces molecular oxygen to 2 water molecules using 4 electrons from cytochrome c in the IMS and 4 protons from the mitochondrial matrix.</text>
</comment>